<dbReference type="EMBL" id="HBKQ01044331">
    <property type="protein sequence ID" value="CAE2268590.1"/>
    <property type="molecule type" value="Transcribed_RNA"/>
</dbReference>
<evidence type="ECO:0000256" key="4">
    <source>
        <dbReference type="SAM" id="MobiDB-lite"/>
    </source>
</evidence>
<dbReference type="Gene3D" id="3.30.2410.10">
    <property type="entry name" value="Hect, E3 ligase catalytic domain"/>
    <property type="match status" value="1"/>
</dbReference>
<gene>
    <name evidence="6" type="ORF">OAUR00152_LOCUS30529</name>
</gene>
<proteinExistence type="predicted"/>
<dbReference type="InterPro" id="IPR000569">
    <property type="entry name" value="HECT_dom"/>
</dbReference>
<feature type="region of interest" description="Disordered" evidence="4">
    <location>
        <begin position="1"/>
        <end position="162"/>
    </location>
</feature>
<dbReference type="InterPro" id="IPR035983">
    <property type="entry name" value="Hect_E3_ubiquitin_ligase"/>
</dbReference>
<dbReference type="PROSITE" id="PS50237">
    <property type="entry name" value="HECT"/>
    <property type="match status" value="1"/>
</dbReference>
<protein>
    <recommendedName>
        <fullName evidence="5">HECT domain-containing protein</fullName>
    </recommendedName>
</protein>
<evidence type="ECO:0000256" key="3">
    <source>
        <dbReference type="SAM" id="Coils"/>
    </source>
</evidence>
<feature type="active site" description="Glycyl thioester intermediate" evidence="2">
    <location>
        <position position="996"/>
    </location>
</feature>
<evidence type="ECO:0000259" key="5">
    <source>
        <dbReference type="PROSITE" id="PS50237"/>
    </source>
</evidence>
<feature type="compositionally biased region" description="Gly residues" evidence="4">
    <location>
        <begin position="1"/>
        <end position="11"/>
    </location>
</feature>
<dbReference type="GO" id="GO:0004842">
    <property type="term" value="F:ubiquitin-protein transferase activity"/>
    <property type="evidence" value="ECO:0007669"/>
    <property type="project" value="InterPro"/>
</dbReference>
<dbReference type="Gene3D" id="3.90.1750.10">
    <property type="entry name" value="Hect, E3 ligase catalytic domains"/>
    <property type="match status" value="1"/>
</dbReference>
<evidence type="ECO:0000313" key="6">
    <source>
        <dbReference type="EMBL" id="CAE2268590.1"/>
    </source>
</evidence>
<dbReference type="AlphaFoldDB" id="A0A7S4JMQ0"/>
<feature type="coiled-coil region" evidence="3">
    <location>
        <begin position="519"/>
        <end position="574"/>
    </location>
</feature>
<evidence type="ECO:0000256" key="2">
    <source>
        <dbReference type="PROSITE-ProRule" id="PRU00104"/>
    </source>
</evidence>
<sequence length="1031" mass="117128">MSNFGNTGGGDAAFRQQTREPRNNDNGSHGSWRKRRPQGEGVGGRGYQSGYARRCANDSDGRRFASTEVDNRWKGNDRHGPGNQHHDLYHQSYQQEGRGNACTAGPTCNTDGGQRERLLDYNRNDPIPKKKGRYGSNSAFDFGQHERDNGRKPTPSCEGDQLTAAAHGEGFGFSGRNNWQRHKTWNDRKNLISSGEDRCSDRPPHRQAWATNSNSWQGSNLNIARGEEKISLQQTTRPMSSSSGANTAVVKKVDVDTSAGLMCINNNRDKQDEKAACARIKQVKDDFEEFQSMTWREKILSQFRYEPAIDLPEEAFNEDSQAWAARKSESAERAITAVVDRMHGEAKAEIECEDQSDSDYDDPIFGGGDRPEDRYMYSRSQVEKFFRAAPWCLLMTIGFDVTGIQSSHEENCHCPCGADMVRWRTQFGLEGSVAGKDVKREFCTKGKMTPVGLMGHLRTEGDKNGGLLHFGLRIYMEHLYGKDDGSYRAGIGHKAMYFINDSNWRRAEAAANRAKVKELKKVEQLLAEEKLRTQQLEEERKKDQEKIKFINHVNKDLGRQIQQLKDDKAALHIESRKETTIVSEETLTMARKHMEAFFAMGKVASKWGCATDEETNLEIEVNQNFILQEFLDKTYRRHLKLIAMDRCLLDATLLFSDLKGTKVCKNYYGNKLLSDWNVVFLNEFKYGRKMSGREQKKLDTAIDEGGPTREFISQFFYQIGDVCIDGDTIFEQANNGIYPRTDEWLNYRFGHSSELMNKVQAYYIFFGRVVLHALATGHTIASSAIPPPYRNWVFRHCSPKDDDYHDEDVLVHLHEGNPSFQVATYLGTEFECGGKELIADKNNMFTHYIPQVLLHSRGIAFGAIKKGLTLDGDVGVHDLFRAMPFQAVDKLVFSLPEVLASTIISILNPKFCVGWKDSDGEIGELLKTQEDFFKTTFCELLRYKEESDPSFLAKFVAFCTGFNYLPDPEGNPDFIINIEFNFVESPSGDYPVSHSCIKLLKLPGHIYPNRDDFEQKLEEAVESSYGRFDMN</sequence>
<keyword evidence="3" id="KW-0175">Coiled coil</keyword>
<dbReference type="Pfam" id="PF00632">
    <property type="entry name" value="HECT"/>
    <property type="match status" value="1"/>
</dbReference>
<feature type="compositionally biased region" description="Basic and acidic residues" evidence="4">
    <location>
        <begin position="55"/>
        <end position="89"/>
    </location>
</feature>
<evidence type="ECO:0000256" key="1">
    <source>
        <dbReference type="ARBA" id="ARBA00022786"/>
    </source>
</evidence>
<feature type="compositionally biased region" description="Basic and acidic residues" evidence="4">
    <location>
        <begin position="113"/>
        <end position="128"/>
    </location>
</feature>
<dbReference type="SUPFAM" id="SSF56204">
    <property type="entry name" value="Hect, E3 ligase catalytic domain"/>
    <property type="match status" value="1"/>
</dbReference>
<name>A0A7S4JMQ0_9STRA</name>
<accession>A0A7S4JMQ0</accession>
<organism evidence="6">
    <name type="scientific">Odontella aurita</name>
    <dbReference type="NCBI Taxonomy" id="265563"/>
    <lineage>
        <taxon>Eukaryota</taxon>
        <taxon>Sar</taxon>
        <taxon>Stramenopiles</taxon>
        <taxon>Ochrophyta</taxon>
        <taxon>Bacillariophyta</taxon>
        <taxon>Mediophyceae</taxon>
        <taxon>Biddulphiophycidae</taxon>
        <taxon>Eupodiscales</taxon>
        <taxon>Odontellaceae</taxon>
        <taxon>Odontella</taxon>
    </lineage>
</organism>
<feature type="domain" description="HECT" evidence="5">
    <location>
        <begin position="954"/>
        <end position="1031"/>
    </location>
</feature>
<keyword evidence="1 2" id="KW-0833">Ubl conjugation pathway</keyword>
<reference evidence="6" key="1">
    <citation type="submission" date="2021-01" db="EMBL/GenBank/DDBJ databases">
        <authorList>
            <person name="Corre E."/>
            <person name="Pelletier E."/>
            <person name="Niang G."/>
            <person name="Scheremetjew M."/>
            <person name="Finn R."/>
            <person name="Kale V."/>
            <person name="Holt S."/>
            <person name="Cochrane G."/>
            <person name="Meng A."/>
            <person name="Brown T."/>
            <person name="Cohen L."/>
        </authorList>
    </citation>
    <scope>NUCLEOTIDE SEQUENCE</scope>
    <source>
        <strain evidence="6">Isolate 1302-5</strain>
    </source>
</reference>